<keyword evidence="5 8" id="KW-0067">ATP-binding</keyword>
<dbReference type="HAMAP" id="MF_00193">
    <property type="entry name" value="NadE_ammonia_dep"/>
    <property type="match status" value="1"/>
</dbReference>
<dbReference type="NCBIfam" id="TIGR00552">
    <property type="entry name" value="nadE"/>
    <property type="match status" value="1"/>
</dbReference>
<dbReference type="OrthoDB" id="3266517at2"/>
<feature type="binding site" evidence="8">
    <location>
        <position position="211"/>
    </location>
    <ligand>
        <name>ATP</name>
        <dbReference type="ChEBI" id="CHEBI:30616"/>
    </ligand>
</feature>
<dbReference type="SUPFAM" id="SSF52402">
    <property type="entry name" value="Adenine nucleotide alpha hydrolases-like"/>
    <property type="match status" value="1"/>
</dbReference>
<keyword evidence="2 8" id="KW-0436">Ligase</keyword>
<keyword evidence="7 8" id="KW-0520">NAD</keyword>
<dbReference type="PANTHER" id="PTHR23090:SF7">
    <property type="entry name" value="NH(3)-DEPENDENT NAD(+) SYNTHETASE"/>
    <property type="match status" value="1"/>
</dbReference>
<evidence type="ECO:0000256" key="6">
    <source>
        <dbReference type="ARBA" id="ARBA00022842"/>
    </source>
</evidence>
<feature type="binding site" evidence="8">
    <location>
        <position position="180"/>
    </location>
    <ligand>
        <name>deamido-NAD(+)</name>
        <dbReference type="ChEBI" id="CHEBI:58437"/>
        <note>ligand shared between two neighboring subunits</note>
    </ligand>
</feature>
<evidence type="ECO:0000256" key="9">
    <source>
        <dbReference type="RuleBase" id="RU003811"/>
    </source>
</evidence>
<dbReference type="AlphaFoldDB" id="A0A2U8DH88"/>
<comment type="catalytic activity">
    <reaction evidence="8 10">
        <text>deamido-NAD(+) + NH4(+) + ATP = AMP + diphosphate + NAD(+) + H(+)</text>
        <dbReference type="Rhea" id="RHEA:21188"/>
        <dbReference type="ChEBI" id="CHEBI:15378"/>
        <dbReference type="ChEBI" id="CHEBI:28938"/>
        <dbReference type="ChEBI" id="CHEBI:30616"/>
        <dbReference type="ChEBI" id="CHEBI:33019"/>
        <dbReference type="ChEBI" id="CHEBI:57540"/>
        <dbReference type="ChEBI" id="CHEBI:58437"/>
        <dbReference type="ChEBI" id="CHEBI:456215"/>
        <dbReference type="EC" id="6.3.1.5"/>
    </reaction>
</comment>
<sequence length="268" mass="30365">MKLQNQIIKSLNIKNIIIPNEEINNRTEGLKKYFLSNTNLKSLIVAISGGQDSTLVGKLCQLTIQKIRKLTKIKSYEFIALRLPYGIQADEKDCIDALNFIKPDKIIEINIKEAVLSSTKSLKDAGIIISDFIKGNQKARERMKIQYSIASINNGLIIGTGNAAEIITGFFTKYGDNGVDINLISALNKRQGKLLLKHLNCPKHLYLKTPTADLEDEKPQQPDELILNIKYNEIDEYLEGKKVDIKIQKKIEAMYLKSMHKRKVFFIG</sequence>
<comment type="subunit">
    <text evidence="8">Homodimer.</text>
</comment>
<comment type="function">
    <text evidence="8">Catalyzes the ATP-dependent amidation of deamido-NAD to form NAD. Uses ammonia as a nitrogen source.</text>
</comment>
<evidence type="ECO:0000256" key="5">
    <source>
        <dbReference type="ARBA" id="ARBA00022840"/>
    </source>
</evidence>
<dbReference type="GO" id="GO:0005524">
    <property type="term" value="F:ATP binding"/>
    <property type="evidence" value="ECO:0007669"/>
    <property type="project" value="UniProtKB-UniRule"/>
</dbReference>
<evidence type="ECO:0000256" key="10">
    <source>
        <dbReference type="RuleBase" id="RU003812"/>
    </source>
</evidence>
<organism evidence="12 13">
    <name type="scientific">Buchnera aphidicola</name>
    <name type="common">Melanaphis sacchari</name>
    <dbReference type="NCBI Taxonomy" id="2173854"/>
    <lineage>
        <taxon>Bacteria</taxon>
        <taxon>Pseudomonadati</taxon>
        <taxon>Pseudomonadota</taxon>
        <taxon>Gammaproteobacteria</taxon>
        <taxon>Enterobacterales</taxon>
        <taxon>Erwiniaceae</taxon>
        <taxon>Buchnera</taxon>
    </lineage>
</organism>
<feature type="binding site" evidence="8">
    <location>
        <position position="189"/>
    </location>
    <ligand>
        <name>ATP</name>
        <dbReference type="ChEBI" id="CHEBI:30616"/>
    </ligand>
</feature>
<feature type="binding site" description="in other chain" evidence="8">
    <location>
        <position position="173"/>
    </location>
    <ligand>
        <name>deamido-NAD(+)</name>
        <dbReference type="ChEBI" id="CHEBI:58437"/>
        <note>ligand shared between two neighboring subunits</note>
    </ligand>
</feature>
<evidence type="ECO:0000259" key="11">
    <source>
        <dbReference type="Pfam" id="PF02540"/>
    </source>
</evidence>
<evidence type="ECO:0000313" key="12">
    <source>
        <dbReference type="EMBL" id="AWH90594.1"/>
    </source>
</evidence>
<reference evidence="12 13" key="1">
    <citation type="submission" date="2018-04" db="EMBL/GenBank/DDBJ databases">
        <title>Genome sequence of Buchnera aphidicola from Melaphis sacchari.</title>
        <authorList>
            <person name="Geib S.M."/>
            <person name="Palmer N.A."/>
            <person name="Sattler S.E."/>
            <person name="Sarath G."/>
        </authorList>
    </citation>
    <scope>NUCLEOTIDE SEQUENCE [LARGE SCALE GENOMIC DNA]</scope>
    <source>
        <strain evidence="12 13">LSU</strain>
    </source>
</reference>
<evidence type="ECO:0000256" key="2">
    <source>
        <dbReference type="ARBA" id="ARBA00022598"/>
    </source>
</evidence>
<protein>
    <recommendedName>
        <fullName evidence="8 10">NH(3)-dependent NAD(+) synthetase</fullName>
        <ecNumber evidence="8 10">6.3.1.5</ecNumber>
    </recommendedName>
</protein>
<evidence type="ECO:0000256" key="7">
    <source>
        <dbReference type="ARBA" id="ARBA00023027"/>
    </source>
</evidence>
<dbReference type="PANTHER" id="PTHR23090">
    <property type="entry name" value="NH 3 /GLUTAMINE-DEPENDENT NAD + SYNTHETASE"/>
    <property type="match status" value="1"/>
</dbReference>
<feature type="binding site" evidence="8">
    <location>
        <position position="165"/>
    </location>
    <ligand>
        <name>Mg(2+)</name>
        <dbReference type="ChEBI" id="CHEBI:18420"/>
    </ligand>
</feature>
<dbReference type="GO" id="GO:0005737">
    <property type="term" value="C:cytoplasm"/>
    <property type="evidence" value="ECO:0007669"/>
    <property type="project" value="InterPro"/>
</dbReference>
<evidence type="ECO:0000256" key="4">
    <source>
        <dbReference type="ARBA" id="ARBA00022741"/>
    </source>
</evidence>
<dbReference type="GO" id="GO:0004359">
    <property type="term" value="F:glutaminase activity"/>
    <property type="evidence" value="ECO:0007669"/>
    <property type="project" value="InterPro"/>
</dbReference>
<feature type="binding site" description="in other chain" evidence="8">
    <location>
        <position position="140"/>
    </location>
    <ligand>
        <name>deamido-NAD(+)</name>
        <dbReference type="ChEBI" id="CHEBI:58437"/>
        <note>ligand shared between two neighboring subunits</note>
    </ligand>
</feature>
<keyword evidence="6 8" id="KW-0460">Magnesium</keyword>
<dbReference type="GO" id="GO:0009435">
    <property type="term" value="P:NAD+ biosynthetic process"/>
    <property type="evidence" value="ECO:0007669"/>
    <property type="project" value="UniProtKB-UniRule"/>
</dbReference>
<dbReference type="InterPro" id="IPR022926">
    <property type="entry name" value="NH(3)-dep_NAD(+)_synth"/>
</dbReference>
<evidence type="ECO:0000313" key="13">
    <source>
        <dbReference type="Proteomes" id="UP000244884"/>
    </source>
</evidence>
<feature type="domain" description="NAD/GMP synthase" evidence="11">
    <location>
        <begin position="23"/>
        <end position="264"/>
    </location>
</feature>
<dbReference type="UniPathway" id="UPA00253">
    <property type="reaction ID" value="UER00333"/>
</dbReference>
<evidence type="ECO:0000256" key="8">
    <source>
        <dbReference type="HAMAP-Rule" id="MF_00193"/>
    </source>
</evidence>
<dbReference type="CDD" id="cd00553">
    <property type="entry name" value="NAD_synthase"/>
    <property type="match status" value="1"/>
</dbReference>
<dbReference type="Gene3D" id="3.40.50.620">
    <property type="entry name" value="HUPs"/>
    <property type="match status" value="1"/>
</dbReference>
<gene>
    <name evidence="8 12" type="primary">nadE</name>
    <name evidence="12" type="ORF">DD681_02165</name>
</gene>
<keyword evidence="4 8" id="KW-0547">Nucleotide-binding</keyword>
<dbReference type="GO" id="GO:0008795">
    <property type="term" value="F:NAD+ synthase activity"/>
    <property type="evidence" value="ECO:0007669"/>
    <property type="project" value="UniProtKB-UniRule"/>
</dbReference>
<feature type="binding site" evidence="8">
    <location>
        <position position="52"/>
    </location>
    <ligand>
        <name>Mg(2+)</name>
        <dbReference type="ChEBI" id="CHEBI:18420"/>
    </ligand>
</feature>
<comment type="similarity">
    <text evidence="1 8 9">Belongs to the NAD synthetase family.</text>
</comment>
<feature type="binding site" evidence="8">
    <location>
        <begin position="46"/>
        <end position="53"/>
    </location>
    <ligand>
        <name>ATP</name>
        <dbReference type="ChEBI" id="CHEBI:30616"/>
    </ligand>
</feature>
<dbReference type="Proteomes" id="UP000244884">
    <property type="component" value="Chromosome"/>
</dbReference>
<keyword evidence="3 8" id="KW-0479">Metal-binding</keyword>
<dbReference type="GO" id="GO:0046872">
    <property type="term" value="F:metal ion binding"/>
    <property type="evidence" value="ECO:0007669"/>
    <property type="project" value="UniProtKB-KW"/>
</dbReference>
<accession>A0A2U8DH88</accession>
<name>A0A2U8DH88_9GAMM</name>
<dbReference type="InterPro" id="IPR003694">
    <property type="entry name" value="NAD_synthase"/>
</dbReference>
<dbReference type="InterPro" id="IPR014729">
    <property type="entry name" value="Rossmann-like_a/b/a_fold"/>
</dbReference>
<dbReference type="Pfam" id="PF02540">
    <property type="entry name" value="NAD_synthase"/>
    <property type="match status" value="1"/>
</dbReference>
<evidence type="ECO:0000256" key="3">
    <source>
        <dbReference type="ARBA" id="ARBA00022723"/>
    </source>
</evidence>
<proteinExistence type="inferred from homology"/>
<dbReference type="GO" id="GO:0003952">
    <property type="term" value="F:NAD+ synthase (glutamine-hydrolyzing) activity"/>
    <property type="evidence" value="ECO:0007669"/>
    <property type="project" value="InterPro"/>
</dbReference>
<dbReference type="RefSeq" id="WP_158341368.1">
    <property type="nucleotide sequence ID" value="NZ_CP029161.1"/>
</dbReference>
<evidence type="ECO:0000256" key="1">
    <source>
        <dbReference type="ARBA" id="ARBA00005859"/>
    </source>
</evidence>
<dbReference type="InterPro" id="IPR022310">
    <property type="entry name" value="NAD/GMP_synthase"/>
</dbReference>
<comment type="pathway">
    <text evidence="8">Cofactor biosynthesis; NAD(+) biosynthesis; NAD(+) from deamido-NAD(+) (ammonia route): step 1/1.</text>
</comment>
<feature type="binding site" description="in other chain" evidence="8">
    <location>
        <begin position="260"/>
        <end position="261"/>
    </location>
    <ligand>
        <name>deamido-NAD(+)</name>
        <dbReference type="ChEBI" id="CHEBI:58437"/>
        <note>ligand shared between two neighboring subunits</note>
    </ligand>
</feature>
<dbReference type="EMBL" id="CP029161">
    <property type="protein sequence ID" value="AWH90594.1"/>
    <property type="molecule type" value="Genomic_DNA"/>
</dbReference>
<dbReference type="EC" id="6.3.1.5" evidence="8 10"/>
<feature type="binding site" evidence="8">
    <location>
        <position position="160"/>
    </location>
    <ligand>
        <name>ATP</name>
        <dbReference type="ChEBI" id="CHEBI:30616"/>
    </ligand>
</feature>
<dbReference type="NCBIfam" id="NF001979">
    <property type="entry name" value="PRK00768.1"/>
    <property type="match status" value="1"/>
</dbReference>